<protein>
    <recommendedName>
        <fullName evidence="3">Reverse transcriptase domain-containing protein</fullName>
    </recommendedName>
</protein>
<sequence>MSADSAITYSFVHSEARSWSIPSEDPYEEAAQQLFKQAPHSLEYVPRDHVPVFVLEFEHPKDLVPAKDETPASLLPRGFLSPRIRPLSPKALRAELNAIASSLYHSLHPSRTPPLSPIPLSIPSTSRRARIPEADTPPRNRPLLATPRPGCVVKESSTAAARRPGPTMAHEDRAAVRAEIEVFRSERLAYKQEGIQTLEALARSEAYCKALEARVAVLETHAPTMQSVKFYGLLPASRQIMARTRGGQTPPPTNPNNMTPEAVQNMIDQALLRNSSGKDGSHSSHAENPRNMHTTRPCYYADFMKCHPLNFKGTEGAVGLTCWIEKMEFIFNINGCAMENPVKFATCTLLDATLTWWNSQIRKLSPDAYTMTWSVLKKKMTDKYCPLGEFVSNETEKVDKYISKLPDNIYRNVKSSKPKTLDETIELANDLMDQKLRTYAKRKSDSKKKADDISKNNQQPFKKQNVAKA</sequence>
<dbReference type="AlphaFoldDB" id="A0A6L2L750"/>
<dbReference type="EMBL" id="BKCJ010003870">
    <property type="protein sequence ID" value="GEU57661.1"/>
    <property type="molecule type" value="Genomic_DNA"/>
</dbReference>
<reference evidence="2" key="1">
    <citation type="journal article" date="2019" name="Sci. Rep.">
        <title>Draft genome of Tanacetum cinerariifolium, the natural source of mosquito coil.</title>
        <authorList>
            <person name="Yamashiro T."/>
            <person name="Shiraishi A."/>
            <person name="Satake H."/>
            <person name="Nakayama K."/>
        </authorList>
    </citation>
    <scope>NUCLEOTIDE SEQUENCE</scope>
</reference>
<evidence type="ECO:0000313" key="2">
    <source>
        <dbReference type="EMBL" id="GEU57661.1"/>
    </source>
</evidence>
<proteinExistence type="predicted"/>
<comment type="caution">
    <text evidence="2">The sequence shown here is derived from an EMBL/GenBank/DDBJ whole genome shotgun (WGS) entry which is preliminary data.</text>
</comment>
<evidence type="ECO:0000256" key="1">
    <source>
        <dbReference type="SAM" id="MobiDB-lite"/>
    </source>
</evidence>
<name>A0A6L2L750_TANCI</name>
<evidence type="ECO:0008006" key="3">
    <source>
        <dbReference type="Google" id="ProtNLM"/>
    </source>
</evidence>
<organism evidence="2">
    <name type="scientific">Tanacetum cinerariifolium</name>
    <name type="common">Dalmatian daisy</name>
    <name type="synonym">Chrysanthemum cinerariifolium</name>
    <dbReference type="NCBI Taxonomy" id="118510"/>
    <lineage>
        <taxon>Eukaryota</taxon>
        <taxon>Viridiplantae</taxon>
        <taxon>Streptophyta</taxon>
        <taxon>Embryophyta</taxon>
        <taxon>Tracheophyta</taxon>
        <taxon>Spermatophyta</taxon>
        <taxon>Magnoliopsida</taxon>
        <taxon>eudicotyledons</taxon>
        <taxon>Gunneridae</taxon>
        <taxon>Pentapetalae</taxon>
        <taxon>asterids</taxon>
        <taxon>campanulids</taxon>
        <taxon>Asterales</taxon>
        <taxon>Asteraceae</taxon>
        <taxon>Asteroideae</taxon>
        <taxon>Anthemideae</taxon>
        <taxon>Anthemidinae</taxon>
        <taxon>Tanacetum</taxon>
    </lineage>
</organism>
<feature type="region of interest" description="Disordered" evidence="1">
    <location>
        <begin position="115"/>
        <end position="149"/>
    </location>
</feature>
<gene>
    <name evidence="2" type="ORF">Tci_029639</name>
</gene>
<feature type="region of interest" description="Disordered" evidence="1">
    <location>
        <begin position="438"/>
        <end position="469"/>
    </location>
</feature>
<accession>A0A6L2L750</accession>